<evidence type="ECO:0000313" key="5">
    <source>
        <dbReference type="Proteomes" id="UP000658793"/>
    </source>
</evidence>
<gene>
    <name evidence="4" type="primary">pop</name>
    <name evidence="4" type="ORF">GCM10008015_08830</name>
</gene>
<evidence type="ECO:0000313" key="4">
    <source>
        <dbReference type="EMBL" id="GGA70259.1"/>
    </source>
</evidence>
<protein>
    <submittedName>
        <fullName evidence="4">Peptidase S9</fullName>
    </submittedName>
</protein>
<organism evidence="4 5">
    <name type="scientific">Flavobacterium palustre</name>
    <dbReference type="NCBI Taxonomy" id="1476463"/>
    <lineage>
        <taxon>Bacteria</taxon>
        <taxon>Pseudomonadati</taxon>
        <taxon>Bacteroidota</taxon>
        <taxon>Flavobacteriia</taxon>
        <taxon>Flavobacteriales</taxon>
        <taxon>Flavobacteriaceae</taxon>
        <taxon>Flavobacterium</taxon>
    </lineage>
</organism>
<dbReference type="EMBL" id="BMGA01000001">
    <property type="protein sequence ID" value="GGA70259.1"/>
    <property type="molecule type" value="Genomic_DNA"/>
</dbReference>
<evidence type="ECO:0000256" key="2">
    <source>
        <dbReference type="ARBA" id="ARBA00022801"/>
    </source>
</evidence>
<name>A0ABQ1HC02_9FLAO</name>
<keyword evidence="1" id="KW-0732">Signal</keyword>
<accession>A0ABQ1HC02</accession>
<evidence type="ECO:0000259" key="3">
    <source>
        <dbReference type="Pfam" id="PF00326"/>
    </source>
</evidence>
<dbReference type="InterPro" id="IPR011042">
    <property type="entry name" value="6-blade_b-propeller_TolB-like"/>
</dbReference>
<keyword evidence="2" id="KW-0378">Hydrolase</keyword>
<proteinExistence type="predicted"/>
<dbReference type="SUPFAM" id="SSF53474">
    <property type="entry name" value="alpha/beta-Hydrolases"/>
    <property type="match status" value="1"/>
</dbReference>
<dbReference type="PANTHER" id="PTHR42776">
    <property type="entry name" value="SERINE PEPTIDASE S9 FAMILY MEMBER"/>
    <property type="match status" value="1"/>
</dbReference>
<dbReference type="InterPro" id="IPR029058">
    <property type="entry name" value="AB_hydrolase_fold"/>
</dbReference>
<feature type="domain" description="Peptidase S9 prolyl oligopeptidase catalytic" evidence="3">
    <location>
        <begin position="406"/>
        <end position="617"/>
    </location>
</feature>
<dbReference type="SUPFAM" id="SSF82171">
    <property type="entry name" value="DPP6 N-terminal domain-like"/>
    <property type="match status" value="1"/>
</dbReference>
<reference evidence="5" key="1">
    <citation type="journal article" date="2019" name="Int. J. Syst. Evol. Microbiol.">
        <title>The Global Catalogue of Microorganisms (GCM) 10K type strain sequencing project: providing services to taxonomists for standard genome sequencing and annotation.</title>
        <authorList>
            <consortium name="The Broad Institute Genomics Platform"/>
            <consortium name="The Broad Institute Genome Sequencing Center for Infectious Disease"/>
            <person name="Wu L."/>
            <person name="Ma J."/>
        </authorList>
    </citation>
    <scope>NUCLEOTIDE SEQUENCE [LARGE SCALE GENOMIC DNA]</scope>
    <source>
        <strain evidence="5">CGMCC 1.12811</strain>
    </source>
</reference>
<sequence length="617" mass="71015">MTQNRMTAQLLWQLGRLTALGISNDSKNIVYKVNTPSVAENKQNTKHYYIPIDGGNPTEIENTDTILNNKNISPDGKYLLLHQEVKLQNILGKDFYPELEKSEVQIYDSLNYRHWDTWNEGKFNHVFYKENKDDAPQIDIMEKELFDCPQKPFGEDEDYIWSPDSKSILYVSKKKTGTEYAISTNSNIFQYELETAKTTNLTADNLGYDVAPQFSTSGILAWLQMQRDGYEADKNDIIILKNGIKTNLTAHWDGTVDSFLWSENNQKIYFIAPIDGTKQLFEVNLPEKTESQPQIQQITDGYFDISKLIGFNNNKIIVSREDTNHAAEIFSYDLLGKNWQQITNINTEIYNTIALSKTEKRYVTTTDGKKMLVWVIFPPDFDASKKYPTLLYCQGGPQSALSQFYSFRWNFQLMAANDYIIVAPNRRGMPGHGVEWNEQISKDWGGQVMDDYLSAIDAVSQETYVDTNRLGCVGASYGGYSAFYLAGIHNNRFKTFIAHDGVFNTQSMFGTTEEVFFNNWDFGGTYWEKDNAVAQKAYNEFNPINFVEKWNSPILIIQGGKDFRVPIGQAQEAFQAAQLRGIKSRFLYFPNENHWVLSAQNAQIWQKEFFKWLKETL</sequence>
<dbReference type="RefSeq" id="WP_188492804.1">
    <property type="nucleotide sequence ID" value="NZ_BMGA01000001.1"/>
</dbReference>
<dbReference type="PANTHER" id="PTHR42776:SF13">
    <property type="entry name" value="DIPEPTIDYL-PEPTIDASE 5"/>
    <property type="match status" value="1"/>
</dbReference>
<dbReference type="Gene3D" id="3.40.50.1820">
    <property type="entry name" value="alpha/beta hydrolase"/>
    <property type="match status" value="1"/>
</dbReference>
<dbReference type="InterPro" id="IPR001375">
    <property type="entry name" value="Peptidase_S9_cat"/>
</dbReference>
<keyword evidence="5" id="KW-1185">Reference proteome</keyword>
<evidence type="ECO:0000256" key="1">
    <source>
        <dbReference type="ARBA" id="ARBA00022729"/>
    </source>
</evidence>
<comment type="caution">
    <text evidence="4">The sequence shown here is derived from an EMBL/GenBank/DDBJ whole genome shotgun (WGS) entry which is preliminary data.</text>
</comment>
<dbReference type="Gene3D" id="2.120.10.30">
    <property type="entry name" value="TolB, C-terminal domain"/>
    <property type="match status" value="1"/>
</dbReference>
<dbReference type="Pfam" id="PF00326">
    <property type="entry name" value="Peptidase_S9"/>
    <property type="match status" value="1"/>
</dbReference>
<dbReference type="Proteomes" id="UP000658793">
    <property type="component" value="Unassembled WGS sequence"/>
</dbReference>